<reference evidence="1" key="1">
    <citation type="journal article" date="2014" name="Front. Microbiol.">
        <title>High frequency of phylogenetically diverse reductive dehalogenase-homologous genes in deep subseafloor sedimentary metagenomes.</title>
        <authorList>
            <person name="Kawai M."/>
            <person name="Futagami T."/>
            <person name="Toyoda A."/>
            <person name="Takaki Y."/>
            <person name="Nishi S."/>
            <person name="Hori S."/>
            <person name="Arai W."/>
            <person name="Tsubouchi T."/>
            <person name="Morono Y."/>
            <person name="Uchiyama I."/>
            <person name="Ito T."/>
            <person name="Fujiyama A."/>
            <person name="Inagaki F."/>
            <person name="Takami H."/>
        </authorList>
    </citation>
    <scope>NUCLEOTIDE SEQUENCE</scope>
    <source>
        <strain evidence="1">Expedition CK06-06</strain>
    </source>
</reference>
<comment type="caution">
    <text evidence="1">The sequence shown here is derived from an EMBL/GenBank/DDBJ whole genome shotgun (WGS) entry which is preliminary data.</text>
</comment>
<accession>X1FFJ1</accession>
<proteinExistence type="predicted"/>
<organism evidence="1">
    <name type="scientific">marine sediment metagenome</name>
    <dbReference type="NCBI Taxonomy" id="412755"/>
    <lineage>
        <taxon>unclassified sequences</taxon>
        <taxon>metagenomes</taxon>
        <taxon>ecological metagenomes</taxon>
    </lineage>
</organism>
<gene>
    <name evidence="1" type="ORF">S03H2_24997</name>
</gene>
<sequence>MDKVKRVVSNLVQMLETGQKEATDLVNTMHQLQSYLDGESKNIIQRGLDRLLSTVRIEAAKITRGSVVVLISPEGRATVDKTYSDENSDHWLIRLKS</sequence>
<protein>
    <submittedName>
        <fullName evidence="1">Uncharacterized protein</fullName>
    </submittedName>
</protein>
<feature type="non-terminal residue" evidence="1">
    <location>
        <position position="97"/>
    </location>
</feature>
<dbReference type="EMBL" id="BARU01014032">
    <property type="protein sequence ID" value="GAH31295.1"/>
    <property type="molecule type" value="Genomic_DNA"/>
</dbReference>
<dbReference type="AlphaFoldDB" id="X1FFJ1"/>
<evidence type="ECO:0000313" key="1">
    <source>
        <dbReference type="EMBL" id="GAH31295.1"/>
    </source>
</evidence>
<name>X1FFJ1_9ZZZZ</name>